<sequence length="43" mass="4840">MAAKGAKKVSPELINLAAKIQELPPHRRYLVEELVEQLQQEIG</sequence>
<accession>A0ABN4MHF1</accession>
<dbReference type="Proteomes" id="UP000074914">
    <property type="component" value="Chromosome"/>
</dbReference>
<organism evidence="1 2">
    <name type="scientific">Collimonas pratensis</name>
    <dbReference type="NCBI Taxonomy" id="279113"/>
    <lineage>
        <taxon>Bacteria</taxon>
        <taxon>Pseudomonadati</taxon>
        <taxon>Pseudomonadota</taxon>
        <taxon>Betaproteobacteria</taxon>
        <taxon>Burkholderiales</taxon>
        <taxon>Oxalobacteraceae</taxon>
        <taxon>Collimonas</taxon>
    </lineage>
</organism>
<gene>
    <name evidence="1" type="ORF">CPter291_4456</name>
</gene>
<name>A0ABN4MHF1_9BURK</name>
<keyword evidence="2" id="KW-1185">Reference proteome</keyword>
<reference evidence="1 2" key="1">
    <citation type="submission" date="2015-11" db="EMBL/GenBank/DDBJ databases">
        <title>Exploring the genomic traits of fungus-feeding bacterial genus Collimonas.</title>
        <authorList>
            <person name="Song C."/>
            <person name="Schmidt R."/>
            <person name="de Jager V."/>
            <person name="Krzyzanowska D."/>
            <person name="Jongedijk E."/>
            <person name="Cankar K."/>
            <person name="Beekwilder J."/>
            <person name="van Veen A."/>
            <person name="de Boer W."/>
            <person name="van Veen J.A."/>
            <person name="Garbeva P."/>
        </authorList>
    </citation>
    <scope>NUCLEOTIDE SEQUENCE [LARGE SCALE GENOMIC DNA]</scope>
    <source>
        <strain evidence="1 2">Ter291</strain>
    </source>
</reference>
<dbReference type="EMBL" id="CP013236">
    <property type="protein sequence ID" value="AMP16682.1"/>
    <property type="molecule type" value="Genomic_DNA"/>
</dbReference>
<evidence type="ECO:0000313" key="2">
    <source>
        <dbReference type="Proteomes" id="UP000074914"/>
    </source>
</evidence>
<proteinExistence type="predicted"/>
<evidence type="ECO:0000313" key="1">
    <source>
        <dbReference type="EMBL" id="AMP16682.1"/>
    </source>
</evidence>
<protein>
    <submittedName>
        <fullName evidence="1">Uncharacterized protein</fullName>
    </submittedName>
</protein>